<name>A0AAD3S473_NEPGR</name>
<gene>
    <name evidence="1" type="ORF">Nepgr_005983</name>
</gene>
<organism evidence="1 2">
    <name type="scientific">Nepenthes gracilis</name>
    <name type="common">Slender pitcher plant</name>
    <dbReference type="NCBI Taxonomy" id="150966"/>
    <lineage>
        <taxon>Eukaryota</taxon>
        <taxon>Viridiplantae</taxon>
        <taxon>Streptophyta</taxon>
        <taxon>Embryophyta</taxon>
        <taxon>Tracheophyta</taxon>
        <taxon>Spermatophyta</taxon>
        <taxon>Magnoliopsida</taxon>
        <taxon>eudicotyledons</taxon>
        <taxon>Gunneridae</taxon>
        <taxon>Pentapetalae</taxon>
        <taxon>Caryophyllales</taxon>
        <taxon>Nepenthaceae</taxon>
        <taxon>Nepenthes</taxon>
    </lineage>
</organism>
<sequence>MEVDGTKTSSLQDVYGEAISFFQKLLGTPNAEAESDLVVTFRVFSSTPFKMCRMAVIFALTNLSIVPSCPKNPNIHCALSFLPIPLMLALPLDFLAAVQGEPTGSIVSLSGFGGLVATEVLEFLGRQSGPASRRHCTMQKRSDCTSGFWEIWYSEGISLEDLRAYFVGPFHEFPGNFSKARKGGGGCKPFLVQALSDVLIS</sequence>
<dbReference type="EMBL" id="BSYO01000004">
    <property type="protein sequence ID" value="GMH04144.1"/>
    <property type="molecule type" value="Genomic_DNA"/>
</dbReference>
<dbReference type="Proteomes" id="UP001279734">
    <property type="component" value="Unassembled WGS sequence"/>
</dbReference>
<keyword evidence="2" id="KW-1185">Reference proteome</keyword>
<proteinExistence type="predicted"/>
<evidence type="ECO:0000313" key="1">
    <source>
        <dbReference type="EMBL" id="GMH04144.1"/>
    </source>
</evidence>
<protein>
    <submittedName>
        <fullName evidence="1">Uncharacterized protein</fullName>
    </submittedName>
</protein>
<comment type="caution">
    <text evidence="1">The sequence shown here is derived from an EMBL/GenBank/DDBJ whole genome shotgun (WGS) entry which is preliminary data.</text>
</comment>
<accession>A0AAD3S473</accession>
<dbReference type="AlphaFoldDB" id="A0AAD3S473"/>
<evidence type="ECO:0000313" key="2">
    <source>
        <dbReference type="Proteomes" id="UP001279734"/>
    </source>
</evidence>
<reference evidence="1" key="1">
    <citation type="submission" date="2023-05" db="EMBL/GenBank/DDBJ databases">
        <title>Nepenthes gracilis genome sequencing.</title>
        <authorList>
            <person name="Fukushima K."/>
        </authorList>
    </citation>
    <scope>NUCLEOTIDE SEQUENCE</scope>
    <source>
        <strain evidence="1">SING2019-196</strain>
    </source>
</reference>